<dbReference type="CDD" id="cd06662">
    <property type="entry name" value="SURF1"/>
    <property type="match status" value="1"/>
</dbReference>
<keyword evidence="4" id="KW-1185">Reference proteome</keyword>
<evidence type="ECO:0000256" key="1">
    <source>
        <dbReference type="RuleBase" id="RU363076"/>
    </source>
</evidence>
<dbReference type="Pfam" id="PF02104">
    <property type="entry name" value="SURF1"/>
    <property type="match status" value="1"/>
</dbReference>
<feature type="transmembrane region" description="Helical" evidence="1">
    <location>
        <begin position="255"/>
        <end position="273"/>
    </location>
</feature>
<dbReference type="Proteomes" id="UP001501446">
    <property type="component" value="Unassembled WGS sequence"/>
</dbReference>
<feature type="compositionally biased region" description="Basic and acidic residues" evidence="2">
    <location>
        <begin position="336"/>
        <end position="351"/>
    </location>
</feature>
<reference evidence="4" key="1">
    <citation type="journal article" date="2019" name="Int. J. Syst. Evol. Microbiol.">
        <title>The Global Catalogue of Microorganisms (GCM) 10K type strain sequencing project: providing services to taxonomists for standard genome sequencing and annotation.</title>
        <authorList>
            <consortium name="The Broad Institute Genomics Platform"/>
            <consortium name="The Broad Institute Genome Sequencing Center for Infectious Disease"/>
            <person name="Wu L."/>
            <person name="Ma J."/>
        </authorList>
    </citation>
    <scope>NUCLEOTIDE SEQUENCE [LARGE SCALE GENOMIC DNA]</scope>
    <source>
        <strain evidence="4">JCM 18958</strain>
    </source>
</reference>
<evidence type="ECO:0000313" key="3">
    <source>
        <dbReference type="EMBL" id="GAA4698010.1"/>
    </source>
</evidence>
<protein>
    <recommendedName>
        <fullName evidence="1">SURF1-like protein</fullName>
    </recommendedName>
</protein>
<proteinExistence type="inferred from homology"/>
<feature type="region of interest" description="Disordered" evidence="2">
    <location>
        <begin position="328"/>
        <end position="351"/>
    </location>
</feature>
<dbReference type="EMBL" id="BAABLN010000017">
    <property type="protein sequence ID" value="GAA4698010.1"/>
    <property type="molecule type" value="Genomic_DNA"/>
</dbReference>
<keyword evidence="1" id="KW-0472">Membrane</keyword>
<dbReference type="InterPro" id="IPR002994">
    <property type="entry name" value="Surf1/Shy1"/>
</dbReference>
<feature type="transmembrane region" description="Helical" evidence="1">
    <location>
        <begin position="31"/>
        <end position="50"/>
    </location>
</feature>
<gene>
    <name evidence="3" type="ORF">GCM10025781_15160</name>
</gene>
<evidence type="ECO:0000256" key="2">
    <source>
        <dbReference type="SAM" id="MobiDB-lite"/>
    </source>
</evidence>
<dbReference type="PROSITE" id="PS50895">
    <property type="entry name" value="SURF1"/>
    <property type="match status" value="1"/>
</dbReference>
<dbReference type="RefSeq" id="WP_345311085.1">
    <property type="nucleotide sequence ID" value="NZ_BAABLN010000017.1"/>
</dbReference>
<sequence length="351" mass="38938">MDRSPDGIWETHRAAHYSYVVLKIALSPRSLAFLTVSLIIAALFVVLSMWQLSSSDQAAVVADPDKDTVKPLTEVIKPGEVVTSAAADHTVEISGTYDPGSTVVIPGRLHDGVDGYWVVSELVVQDSAGLWDTADGPMSVPVARGWIGSSDQVPAAPSEPVTVAGRLLPPESPLINEDLPEGQLPSLSPAQLTNVWDAPLYSGYVAAAAEVPAAEEMPVTQQGTLAPEASVLSDELFHLDIDQQPTDTSLNMLNLFYALEWIVFAGFAVFLWWRFVRDEYLRRQDPQKYFYLEGDYFWDEEEQSFYYWDERDQCYYYFDDQPAARSTSDAVPAAENRTHPEHGASHERTHP</sequence>
<evidence type="ECO:0000313" key="4">
    <source>
        <dbReference type="Proteomes" id="UP001501446"/>
    </source>
</evidence>
<comment type="caution">
    <text evidence="3">The sequence shown here is derived from an EMBL/GenBank/DDBJ whole genome shotgun (WGS) entry which is preliminary data.</text>
</comment>
<comment type="subcellular location">
    <subcellularLocation>
        <location evidence="1">Cell membrane</location>
        <topology evidence="1">Multi-pass membrane protein</topology>
    </subcellularLocation>
</comment>
<comment type="similarity">
    <text evidence="1">Belongs to the SURF1 family.</text>
</comment>
<accession>A0ABP8X174</accession>
<name>A0ABP8X174_9MICC</name>
<keyword evidence="1" id="KW-1133">Transmembrane helix</keyword>
<organism evidence="3 4">
    <name type="scientific">Kocuria gwangalliensis</name>
    <dbReference type="NCBI Taxonomy" id="501592"/>
    <lineage>
        <taxon>Bacteria</taxon>
        <taxon>Bacillati</taxon>
        <taxon>Actinomycetota</taxon>
        <taxon>Actinomycetes</taxon>
        <taxon>Micrococcales</taxon>
        <taxon>Micrococcaceae</taxon>
        <taxon>Kocuria</taxon>
    </lineage>
</organism>
<keyword evidence="1" id="KW-0812">Transmembrane</keyword>
<keyword evidence="1" id="KW-1003">Cell membrane</keyword>